<evidence type="ECO:0000313" key="2">
    <source>
        <dbReference type="Proteomes" id="UP000594380"/>
    </source>
</evidence>
<dbReference type="AlphaFoldDB" id="A0A7Y6N448"/>
<dbReference type="EMBL" id="JAALDK010000002">
    <property type="protein sequence ID" value="NUY04996.1"/>
    <property type="molecule type" value="Genomic_DNA"/>
</dbReference>
<gene>
    <name evidence="1" type="ORF">G5S42_36090</name>
</gene>
<dbReference type="Proteomes" id="UP000594380">
    <property type="component" value="Unassembled WGS sequence"/>
</dbReference>
<proteinExistence type="predicted"/>
<sequence length="77" mass="8495">MERQISKALFKAKACELFRQVETLGGSVVVTDHGKPTIEIRRYTAGHRNPLDVLRSGIASFDPEPAPDCTARSARAR</sequence>
<protein>
    <submittedName>
        <fullName evidence="1">Type II toxin-antitoxin system Phd/YefM family antitoxin</fullName>
    </submittedName>
</protein>
<reference evidence="1 2" key="1">
    <citation type="submission" date="2020-02" db="EMBL/GenBank/DDBJ databases">
        <title>Paraburkholderia simonii sp. nov. and Paraburkholderia youngii sp. nov. Brazilian and Mexican Mimosa-associated rhizobia.</title>
        <authorList>
            <person name="Mavima L."/>
            <person name="Beukes C.W."/>
            <person name="Chan W.Y."/>
            <person name="Palmer M."/>
            <person name="De Meyer S.E."/>
            <person name="James E.K."/>
            <person name="Venter S.N."/>
            <person name="Steenkamp E.T."/>
        </authorList>
    </citation>
    <scope>NUCLEOTIDE SEQUENCE [LARGE SCALE GENOMIC DNA]</scope>
    <source>
        <strain evidence="1 2">JPY169</strain>
    </source>
</reference>
<comment type="caution">
    <text evidence="1">The sequence shown here is derived from an EMBL/GenBank/DDBJ whole genome shotgun (WGS) entry which is preliminary data.</text>
</comment>
<accession>A0A7Y6N448</accession>
<evidence type="ECO:0000313" key="1">
    <source>
        <dbReference type="EMBL" id="NUY04996.1"/>
    </source>
</evidence>
<name>A0A7Y6N448_9BURK</name>
<dbReference type="GeneID" id="301107341"/>
<dbReference type="RefSeq" id="WP_246392309.1">
    <property type="nucleotide sequence ID" value="NZ_JAALDK010000002.1"/>
</dbReference>
<organism evidence="1 2">
    <name type="scientific">Paraburkholderia youngii</name>
    <dbReference type="NCBI Taxonomy" id="2782701"/>
    <lineage>
        <taxon>Bacteria</taxon>
        <taxon>Pseudomonadati</taxon>
        <taxon>Pseudomonadota</taxon>
        <taxon>Betaproteobacteria</taxon>
        <taxon>Burkholderiales</taxon>
        <taxon>Burkholderiaceae</taxon>
        <taxon>Paraburkholderia</taxon>
    </lineage>
</organism>